<dbReference type="InterPro" id="IPR053203">
    <property type="entry name" value="Cisplatin_resist-associated"/>
</dbReference>
<evidence type="ECO:0000256" key="1">
    <source>
        <dbReference type="SAM" id="MobiDB-lite"/>
    </source>
</evidence>
<dbReference type="PANTHER" id="PTHR34693:SF1">
    <property type="entry name" value="PROTEIN PAR32"/>
    <property type="match status" value="1"/>
</dbReference>
<gene>
    <name evidence="2" type="ORF">LTR09_003451</name>
</gene>
<reference evidence="2" key="1">
    <citation type="submission" date="2023-04" db="EMBL/GenBank/DDBJ databases">
        <title>Black Yeasts Isolated from many extreme environments.</title>
        <authorList>
            <person name="Coleine C."/>
            <person name="Stajich J.E."/>
            <person name="Selbmann L."/>
        </authorList>
    </citation>
    <scope>NUCLEOTIDE SEQUENCE</scope>
    <source>
        <strain evidence="2">CCFEE 5312</strain>
    </source>
</reference>
<organism evidence="2 3">
    <name type="scientific">Extremus antarcticus</name>
    <dbReference type="NCBI Taxonomy" id="702011"/>
    <lineage>
        <taxon>Eukaryota</taxon>
        <taxon>Fungi</taxon>
        <taxon>Dikarya</taxon>
        <taxon>Ascomycota</taxon>
        <taxon>Pezizomycotina</taxon>
        <taxon>Dothideomycetes</taxon>
        <taxon>Dothideomycetidae</taxon>
        <taxon>Mycosphaerellales</taxon>
        <taxon>Extremaceae</taxon>
        <taxon>Extremus</taxon>
    </lineage>
</organism>
<accession>A0AAJ0DJX1</accession>
<dbReference type="InterPro" id="IPR022024">
    <property type="entry name" value="DUF3602"/>
</dbReference>
<feature type="region of interest" description="Disordered" evidence="1">
    <location>
        <begin position="1"/>
        <end position="124"/>
    </location>
</feature>
<feature type="compositionally biased region" description="Basic and acidic residues" evidence="1">
    <location>
        <begin position="108"/>
        <end position="123"/>
    </location>
</feature>
<feature type="compositionally biased region" description="Gly residues" evidence="1">
    <location>
        <begin position="1"/>
        <end position="10"/>
    </location>
</feature>
<dbReference type="PANTHER" id="PTHR34693">
    <property type="entry name" value="PROTEIN PAR32"/>
    <property type="match status" value="1"/>
</dbReference>
<feature type="compositionally biased region" description="Polar residues" evidence="1">
    <location>
        <begin position="28"/>
        <end position="40"/>
    </location>
</feature>
<proteinExistence type="predicted"/>
<dbReference type="AlphaFoldDB" id="A0AAJ0DJX1"/>
<protein>
    <submittedName>
        <fullName evidence="2">Uncharacterized protein</fullName>
    </submittedName>
</protein>
<name>A0AAJ0DJX1_9PEZI</name>
<dbReference type="EMBL" id="JAWDJX010000008">
    <property type="protein sequence ID" value="KAK3055531.1"/>
    <property type="molecule type" value="Genomic_DNA"/>
</dbReference>
<keyword evidence="3" id="KW-1185">Reference proteome</keyword>
<dbReference type="Pfam" id="PF12223">
    <property type="entry name" value="DUF3602"/>
    <property type="match status" value="1"/>
</dbReference>
<dbReference type="Proteomes" id="UP001271007">
    <property type="component" value="Unassembled WGS sequence"/>
</dbReference>
<evidence type="ECO:0000313" key="3">
    <source>
        <dbReference type="Proteomes" id="UP001271007"/>
    </source>
</evidence>
<comment type="caution">
    <text evidence="2">The sequence shown here is derived from an EMBL/GenBank/DDBJ whole genome shotgun (WGS) entry which is preliminary data.</text>
</comment>
<sequence>MPPYGRGGAGNIQTIEQENAKVAADLEANQSSAEKYTTEQLPPKREEQQYKRTGRGGAGNMVDSNVSKKDDLVGSGPTPKPVGATGPARYGRGGAGNHDYSDGIWRSENARKTEKEHASREKLQQAIEKGVEESLAMPQKARLVGR</sequence>
<evidence type="ECO:0000313" key="2">
    <source>
        <dbReference type="EMBL" id="KAK3055531.1"/>
    </source>
</evidence>